<protein>
    <submittedName>
        <fullName evidence="2">Uncharacterized protein</fullName>
    </submittedName>
</protein>
<dbReference type="GeneID" id="55626539"/>
<evidence type="ECO:0000256" key="1">
    <source>
        <dbReference type="SAM" id="Coils"/>
    </source>
</evidence>
<keyword evidence="3" id="KW-1185">Reference proteome</keyword>
<evidence type="ECO:0000313" key="3">
    <source>
        <dbReference type="Proteomes" id="UP000479357"/>
    </source>
</evidence>
<feature type="coiled-coil region" evidence="1">
    <location>
        <begin position="112"/>
        <end position="157"/>
    </location>
</feature>
<accession>A0A6C0R1R2</accession>
<dbReference type="KEGG" id="vg:55626539"/>
<sequence length="175" mass="20908">MISWNNGDIYWWSWNDNEYDKRQHEVRSGTLYWCRSRIGIVNEDHLVDTYWSNSSNNEFFSKEKALDMLDLTYVGNMSDLIKADPRQRAYYLDEDCVDLNHPNSSSGNFYVRKGAKKNLNKMKRVLQREIRDKERSIEHVLSQIKNSKALLEELTEDSNMYIDRETSLYDKMWGE</sequence>
<dbReference type="EMBL" id="MN877442">
    <property type="protein sequence ID" value="QHZ59846.1"/>
    <property type="molecule type" value="Genomic_DNA"/>
</dbReference>
<organism evidence="2 3">
    <name type="scientific">Alteromonas phage vB_AmeM_PT11-V22</name>
    <dbReference type="NCBI Taxonomy" id="2704031"/>
    <lineage>
        <taxon>Viruses</taxon>
        <taxon>Duplodnaviria</taxon>
        <taxon>Heunggongvirae</taxon>
        <taxon>Uroviricota</taxon>
        <taxon>Caudoviricetes</taxon>
        <taxon>Myoalterovirus</taxon>
        <taxon>Myoalterovirus PT11V22</taxon>
    </lineage>
</organism>
<dbReference type="Proteomes" id="UP000479357">
    <property type="component" value="Segment"/>
</dbReference>
<reference evidence="2 3" key="1">
    <citation type="submission" date="2019-12" db="EMBL/GenBank/DDBJ databases">
        <title>Alteromonas phage V22 represents a new genus of marine bacteriophages that requires a novel tail fiber chaperone for host recognition.</title>
        <authorList>
            <person name="Gonzalez-Serrano R."/>
            <person name="Dunne M."/>
            <person name="Rosselli R."/>
            <person name="Martin-Cuadrado A.-B."/>
            <person name="Grosboillot V."/>
            <person name="Zinsli L."/>
            <person name="Roda-Garcia J.J."/>
            <person name="Loessner M.J."/>
            <person name="Rodriguez-Valera F."/>
        </authorList>
    </citation>
    <scope>NUCLEOTIDE SEQUENCE [LARGE SCALE GENOMIC DNA]</scope>
</reference>
<name>A0A6C0R1R2_9CAUD</name>
<keyword evidence="1" id="KW-0175">Coiled coil</keyword>
<evidence type="ECO:0000313" key="2">
    <source>
        <dbReference type="EMBL" id="QHZ59846.1"/>
    </source>
</evidence>
<proteinExistence type="predicted"/>
<dbReference type="RefSeq" id="YP_009855799.1">
    <property type="nucleotide sequence ID" value="NC_048847.1"/>
</dbReference>